<feature type="domain" description="ABC3 transporter permease C-terminal" evidence="8">
    <location>
        <begin position="277"/>
        <end position="395"/>
    </location>
</feature>
<keyword evidence="11" id="KW-1185">Reference proteome</keyword>
<keyword evidence="3" id="KW-1003">Cell membrane</keyword>
<keyword evidence="6 7" id="KW-0472">Membrane</keyword>
<dbReference type="Pfam" id="PF02687">
    <property type="entry name" value="FtsX"/>
    <property type="match status" value="1"/>
</dbReference>
<protein>
    <submittedName>
        <fullName evidence="10">Membrane protein</fullName>
    </submittedName>
</protein>
<name>A0ABQ5MF99_9FLAO</name>
<dbReference type="EMBL" id="BRVO01000001">
    <property type="protein sequence ID" value="GLB48069.1"/>
    <property type="molecule type" value="Genomic_DNA"/>
</dbReference>
<comment type="similarity">
    <text evidence="2">Belongs to the ABC-4 integral membrane protein family. LolC/E subfamily.</text>
</comment>
<evidence type="ECO:0000256" key="3">
    <source>
        <dbReference type="ARBA" id="ARBA00022475"/>
    </source>
</evidence>
<evidence type="ECO:0000256" key="7">
    <source>
        <dbReference type="SAM" id="Phobius"/>
    </source>
</evidence>
<keyword evidence="5 7" id="KW-1133">Transmembrane helix</keyword>
<feature type="transmembrane region" description="Helical" evidence="7">
    <location>
        <begin position="320"/>
        <end position="348"/>
    </location>
</feature>
<evidence type="ECO:0000313" key="11">
    <source>
        <dbReference type="Proteomes" id="UP001143543"/>
    </source>
</evidence>
<evidence type="ECO:0000256" key="5">
    <source>
        <dbReference type="ARBA" id="ARBA00022989"/>
    </source>
</evidence>
<feature type="transmembrane region" description="Helical" evidence="7">
    <location>
        <begin position="273"/>
        <end position="299"/>
    </location>
</feature>
<dbReference type="PANTHER" id="PTHR30489">
    <property type="entry name" value="LIPOPROTEIN-RELEASING SYSTEM TRANSMEMBRANE PROTEIN LOLE"/>
    <property type="match status" value="1"/>
</dbReference>
<evidence type="ECO:0000256" key="4">
    <source>
        <dbReference type="ARBA" id="ARBA00022692"/>
    </source>
</evidence>
<dbReference type="Pfam" id="PF12704">
    <property type="entry name" value="MacB_PCD"/>
    <property type="match status" value="1"/>
</dbReference>
<evidence type="ECO:0000256" key="6">
    <source>
        <dbReference type="ARBA" id="ARBA00023136"/>
    </source>
</evidence>
<reference evidence="10" key="1">
    <citation type="submission" date="2022-07" db="EMBL/GenBank/DDBJ databases">
        <title>Taxonomy of Novel Oxalotrophic and Methylotrophic Bacteria.</title>
        <authorList>
            <person name="Sahin N."/>
            <person name="Tani A."/>
        </authorList>
    </citation>
    <scope>NUCLEOTIDE SEQUENCE</scope>
    <source>
        <strain evidence="10">Y10</strain>
    </source>
</reference>
<feature type="domain" description="MacB-like periplasmic core" evidence="9">
    <location>
        <begin position="29"/>
        <end position="246"/>
    </location>
</feature>
<feature type="transmembrane region" description="Helical" evidence="7">
    <location>
        <begin position="21"/>
        <end position="50"/>
    </location>
</feature>
<dbReference type="PANTHER" id="PTHR30489:SF0">
    <property type="entry name" value="LIPOPROTEIN-RELEASING SYSTEM TRANSMEMBRANE PROTEIN LOLE"/>
    <property type="match status" value="1"/>
</dbReference>
<feature type="transmembrane region" description="Helical" evidence="7">
    <location>
        <begin position="368"/>
        <end position="390"/>
    </location>
</feature>
<evidence type="ECO:0000259" key="9">
    <source>
        <dbReference type="Pfam" id="PF12704"/>
    </source>
</evidence>
<gene>
    <name evidence="10" type="ORF">Y10_04370</name>
</gene>
<evidence type="ECO:0000256" key="2">
    <source>
        <dbReference type="ARBA" id="ARBA00005236"/>
    </source>
</evidence>
<comment type="subcellular location">
    <subcellularLocation>
        <location evidence="1">Cell membrane</location>
        <topology evidence="1">Multi-pass membrane protein</topology>
    </subcellularLocation>
</comment>
<proteinExistence type="inferred from homology"/>
<evidence type="ECO:0000256" key="1">
    <source>
        <dbReference type="ARBA" id="ARBA00004651"/>
    </source>
</evidence>
<keyword evidence="4 7" id="KW-0812">Transmembrane</keyword>
<evidence type="ECO:0000259" key="8">
    <source>
        <dbReference type="Pfam" id="PF02687"/>
    </source>
</evidence>
<accession>A0ABQ5MF99</accession>
<dbReference type="InterPro" id="IPR003838">
    <property type="entry name" value="ABC3_permease_C"/>
</dbReference>
<dbReference type="InterPro" id="IPR025857">
    <property type="entry name" value="MacB_PCD"/>
</dbReference>
<dbReference type="InterPro" id="IPR051447">
    <property type="entry name" value="Lipoprotein-release_system"/>
</dbReference>
<dbReference type="Proteomes" id="UP001143543">
    <property type="component" value="Unassembled WGS sequence"/>
</dbReference>
<organism evidence="10 11">
    <name type="scientific">Neptunitalea lumnitzerae</name>
    <dbReference type="NCBI Taxonomy" id="2965509"/>
    <lineage>
        <taxon>Bacteria</taxon>
        <taxon>Pseudomonadati</taxon>
        <taxon>Bacteroidota</taxon>
        <taxon>Flavobacteriia</taxon>
        <taxon>Flavobacteriales</taxon>
        <taxon>Flavobacteriaceae</taxon>
        <taxon>Neptunitalea</taxon>
    </lineage>
</organism>
<comment type="caution">
    <text evidence="10">The sequence shown here is derived from an EMBL/GenBank/DDBJ whole genome shotgun (WGS) entry which is preliminary data.</text>
</comment>
<evidence type="ECO:0000313" key="10">
    <source>
        <dbReference type="EMBL" id="GLB48069.1"/>
    </source>
</evidence>
<sequence>MLNVPFYIAARYLVSKSKQNAINIINGISAFVVVVAAAALFIVLAGFAGLEKFSVTFASVFDPDLKVTPATGKTITVTDSLLKQLSAIEGVAQYTKVIEERVFLNFKQKNHIAYIKGVDENYGNVNAIDSILGYGSWVLSKQSVVIGNGISNTLGMGIFDRNNRLQIIVPKPGEGSITSTSKPFNEAFVIATGIYQVTEELDKKYVFAPISMARELASIPANQVSFIELKLTEGANPEVVRTAIETLFSNKVVVKNREQLNDALYRMLNTENIAIYLIFTLVLIVALFNLAGAITMMILDKKENLKTLYAMGVTLKQLRLIFFLMGALITVIGGLLGLGIAYVLLYVQQVSPFVFISPSLPYPVAPKVTDMVVVMLTITVLGFGASKIAANRVSKALL</sequence>